<dbReference type="PROSITE" id="PS00622">
    <property type="entry name" value="HTH_LUXR_1"/>
    <property type="match status" value="1"/>
</dbReference>
<dbReference type="SUPFAM" id="SSF46894">
    <property type="entry name" value="C-terminal effector domain of the bipartite response regulators"/>
    <property type="match status" value="1"/>
</dbReference>
<dbReference type="GO" id="GO:0005737">
    <property type="term" value="C:cytoplasm"/>
    <property type="evidence" value="ECO:0007669"/>
    <property type="project" value="TreeGrafter"/>
</dbReference>
<dbReference type="InterPro" id="IPR011990">
    <property type="entry name" value="TPR-like_helical_dom_sf"/>
</dbReference>
<keyword evidence="2" id="KW-0067">ATP-binding</keyword>
<dbReference type="GO" id="GO:0003677">
    <property type="term" value="F:DNA binding"/>
    <property type="evidence" value="ECO:0007669"/>
    <property type="project" value="InterPro"/>
</dbReference>
<reference evidence="3" key="1">
    <citation type="submission" date="2019-03" db="EMBL/GenBank/DDBJ databases">
        <title>Discovery of unique skeleton ansamycins by genome mining and heterologous expression of a silent ansamycin biosynthetic gene cluster.</title>
        <authorList>
            <person name="Liu S."/>
        </authorList>
    </citation>
    <scope>NUCLEOTIDE SEQUENCE</scope>
    <source>
        <strain evidence="3">A01</strain>
    </source>
</reference>
<dbReference type="EMBL" id="MK599163">
    <property type="protein sequence ID" value="QES95490.1"/>
    <property type="molecule type" value="Genomic_DNA"/>
</dbReference>
<dbReference type="GO" id="GO:0005524">
    <property type="term" value="F:ATP binding"/>
    <property type="evidence" value="ECO:0007669"/>
    <property type="project" value="UniProtKB-KW"/>
</dbReference>
<organism evidence="3">
    <name type="scientific">Streptomyces seoulensis</name>
    <dbReference type="NCBI Taxonomy" id="73044"/>
    <lineage>
        <taxon>Bacteria</taxon>
        <taxon>Bacillati</taxon>
        <taxon>Actinomycetota</taxon>
        <taxon>Actinomycetes</taxon>
        <taxon>Kitasatosporales</taxon>
        <taxon>Streptomycetaceae</taxon>
        <taxon>Streptomyces</taxon>
    </lineage>
</organism>
<dbReference type="Pfam" id="PF00196">
    <property type="entry name" value="GerE"/>
    <property type="match status" value="1"/>
</dbReference>
<dbReference type="Pfam" id="PF13191">
    <property type="entry name" value="AAA_16"/>
    <property type="match status" value="1"/>
</dbReference>
<accession>A0A5P2GK06</accession>
<dbReference type="SUPFAM" id="SSF52540">
    <property type="entry name" value="P-loop containing nucleoside triphosphate hydrolases"/>
    <property type="match status" value="1"/>
</dbReference>
<sequence length="920" mass="98537">MGETRGMIEREAALSTLRRLFAESLVGKGQVAVVQGPLGSGKSKLMHGFLETVEDFPALVLSATASRWESTLPFGVLSQLFQNSRIPHSVRADLNQIFIALTEREQSLDPESADLFPIDMFADLHKTLLALTDLTERGPLVIGVDNLHYIDGPSLRWLAYVLPRLRFARALVVLTDDAARGPADSFLRCELLQQPHVQRIAVGPLTPEGVARLIARDLGDGAASRLGDEFAAVSGGNLLVLRQLIGDACSGAEEYGQGYSAALRSCLNHSDPAALMVVRAVAVLGAGAAPAELARLADAEEWEVNRALRSLNDARLLDGTAFRHPTAASDVLDDMSVAERSDLHTRAAALLHGVGAPTVAIAGQLISADRAAQPWAVDVLLAATRESLTANGVRTAAEYLGLAERTAVGAPARAAIRVQLSRIGWQLDPASASRSLPAVSADAAAEHLTPCDVVELIWELSWYGEVGAVADVLDGLRSRRQGPHGVGAEDAQGVLSWLACLYPSYGSARRPVAAGPGDSGGACRLAPWLTAGSLAGGFLRGRSEDVAGQAEQALENVILENDSLWSGEVALLALLVLVYTDELDAAAAHCDRLLAEAGVRHAPAWQAVFTAVRAEIALRQGNLKTAAREAQAALDLVPAQGWGVALGLPLGCLILAHVRMGRLDVAAKYVAQGFPGTMLQSRYGLHYLYARGHYRLASGHAQSALADFLACGELMDCWEIYGSGPVPWRTSAAEAWLKLGNQDQAKHLVRDQLSRLPPGSARVRGHSLRLLAAASSSPQRPQLLEEAVDLLHDCGDRFELALALIDLSHAFQKAGDLRGARRLARRAWHAAKAIGAESLCARVAPEYREKHPVTAPKKNPKALSALSKQERRVAMLASEGYTNQEIADQLFITKSTVEQHLTRVFRKLNVQRRQELSQSA</sequence>
<dbReference type="Gene3D" id="1.25.40.10">
    <property type="entry name" value="Tetratricopeptide repeat domain"/>
    <property type="match status" value="1"/>
</dbReference>
<dbReference type="PRINTS" id="PR00038">
    <property type="entry name" value="HTHLUXR"/>
</dbReference>
<protein>
    <submittedName>
        <fullName evidence="3">LuxR-family transcriptional regulator</fullName>
    </submittedName>
</protein>
<dbReference type="InterPro" id="IPR036388">
    <property type="entry name" value="WH-like_DNA-bd_sf"/>
</dbReference>
<dbReference type="GO" id="GO:0004016">
    <property type="term" value="F:adenylate cyclase activity"/>
    <property type="evidence" value="ECO:0007669"/>
    <property type="project" value="TreeGrafter"/>
</dbReference>
<dbReference type="InterPro" id="IPR041664">
    <property type="entry name" value="AAA_16"/>
</dbReference>
<evidence type="ECO:0000256" key="2">
    <source>
        <dbReference type="ARBA" id="ARBA00022840"/>
    </source>
</evidence>
<dbReference type="InterPro" id="IPR027417">
    <property type="entry name" value="P-loop_NTPase"/>
</dbReference>
<dbReference type="GO" id="GO:0006355">
    <property type="term" value="P:regulation of DNA-templated transcription"/>
    <property type="evidence" value="ECO:0007669"/>
    <property type="project" value="InterPro"/>
</dbReference>
<dbReference type="InterPro" id="IPR000792">
    <property type="entry name" value="Tscrpt_reg_LuxR_C"/>
</dbReference>
<name>A0A5P2GK06_STRSO</name>
<dbReference type="InterPro" id="IPR016032">
    <property type="entry name" value="Sig_transdc_resp-reg_C-effctor"/>
</dbReference>
<proteinExistence type="predicted"/>
<dbReference type="PANTHER" id="PTHR16305:SF35">
    <property type="entry name" value="TRANSCRIPTIONAL ACTIVATOR DOMAIN"/>
    <property type="match status" value="1"/>
</dbReference>
<dbReference type="AlphaFoldDB" id="A0A5P2GK06"/>
<dbReference type="PANTHER" id="PTHR16305">
    <property type="entry name" value="TESTICULAR SOLUBLE ADENYLYL CYCLASE"/>
    <property type="match status" value="1"/>
</dbReference>
<dbReference type="SMART" id="SM00421">
    <property type="entry name" value="HTH_LUXR"/>
    <property type="match status" value="1"/>
</dbReference>
<evidence type="ECO:0000256" key="1">
    <source>
        <dbReference type="ARBA" id="ARBA00022741"/>
    </source>
</evidence>
<keyword evidence="1" id="KW-0547">Nucleotide-binding</keyword>
<dbReference type="CDD" id="cd06170">
    <property type="entry name" value="LuxR_C_like"/>
    <property type="match status" value="1"/>
</dbReference>
<dbReference type="PROSITE" id="PS50043">
    <property type="entry name" value="HTH_LUXR_2"/>
    <property type="match status" value="1"/>
</dbReference>
<evidence type="ECO:0000313" key="3">
    <source>
        <dbReference type="EMBL" id="QES95490.1"/>
    </source>
</evidence>
<dbReference type="Gene3D" id="1.10.10.10">
    <property type="entry name" value="Winged helix-like DNA-binding domain superfamily/Winged helix DNA-binding domain"/>
    <property type="match status" value="1"/>
</dbReference>